<evidence type="ECO:0000256" key="3">
    <source>
        <dbReference type="ARBA" id="ARBA00023163"/>
    </source>
</evidence>
<evidence type="ECO:0000256" key="1">
    <source>
        <dbReference type="ARBA" id="ARBA00023015"/>
    </source>
</evidence>
<feature type="domain" description="RNA polymerase sigma-70 ECF-like HTH" evidence="4">
    <location>
        <begin position="1"/>
        <end position="181"/>
    </location>
</feature>
<dbReference type="InterPro" id="IPR011517">
    <property type="entry name" value="RNA_pol_sigma70_ECF-like"/>
</dbReference>
<gene>
    <name evidence="5" type="ORF">IFO71_20390</name>
</gene>
<name>A0AAW3ZSZ7_9GAMM</name>
<comment type="caution">
    <text evidence="5">The sequence shown here is derived from an EMBL/GenBank/DDBJ whole genome shotgun (WGS) entry which is preliminary data.</text>
</comment>
<dbReference type="PANTHER" id="PTHR43133:SF39">
    <property type="entry name" value="SIMILAR TO RNA POLYMERASE SIGMA-E FACTOR"/>
    <property type="match status" value="1"/>
</dbReference>
<dbReference type="InterPro" id="IPR013324">
    <property type="entry name" value="RNA_pol_sigma_r3/r4-like"/>
</dbReference>
<keyword evidence="3" id="KW-0804">Transcription</keyword>
<evidence type="ECO:0000256" key="2">
    <source>
        <dbReference type="ARBA" id="ARBA00023082"/>
    </source>
</evidence>
<dbReference type="SUPFAM" id="SSF88659">
    <property type="entry name" value="Sigma3 and sigma4 domains of RNA polymerase sigma factors"/>
    <property type="match status" value="1"/>
</dbReference>
<evidence type="ECO:0000259" key="4">
    <source>
        <dbReference type="Pfam" id="PF07638"/>
    </source>
</evidence>
<dbReference type="NCBIfam" id="TIGR02999">
    <property type="entry name" value="Sig-70_X6"/>
    <property type="match status" value="1"/>
</dbReference>
<dbReference type="AlphaFoldDB" id="A0AAW3ZSZ7"/>
<dbReference type="Proteomes" id="UP000613768">
    <property type="component" value="Unassembled WGS sequence"/>
</dbReference>
<dbReference type="InterPro" id="IPR039425">
    <property type="entry name" value="RNA_pol_sigma-70-like"/>
</dbReference>
<accession>A0AAW3ZSZ7</accession>
<dbReference type="InterPro" id="IPR036388">
    <property type="entry name" value="WH-like_DNA-bd_sf"/>
</dbReference>
<keyword evidence="1" id="KW-0805">Transcription regulation</keyword>
<evidence type="ECO:0000313" key="5">
    <source>
        <dbReference type="EMBL" id="MBD8528114.1"/>
    </source>
</evidence>
<protein>
    <submittedName>
        <fullName evidence="5">RNA polymerase subunit sigma</fullName>
    </submittedName>
</protein>
<dbReference type="Pfam" id="PF07638">
    <property type="entry name" value="Sigma70_ECF"/>
    <property type="match status" value="1"/>
</dbReference>
<dbReference type="PANTHER" id="PTHR43133">
    <property type="entry name" value="RNA POLYMERASE ECF-TYPE SIGMA FACTO"/>
    <property type="match status" value="1"/>
</dbReference>
<dbReference type="InterPro" id="IPR053812">
    <property type="entry name" value="HTH_Sigma70_ECF-like"/>
</dbReference>
<organism evidence="5 6">
    <name type="scientific">Pseudomarimonas arenosa</name>
    <dbReference type="NCBI Taxonomy" id="2774145"/>
    <lineage>
        <taxon>Bacteria</taxon>
        <taxon>Pseudomonadati</taxon>
        <taxon>Pseudomonadota</taxon>
        <taxon>Gammaproteobacteria</taxon>
        <taxon>Lysobacterales</taxon>
        <taxon>Lysobacteraceae</taxon>
        <taxon>Pseudomarimonas</taxon>
    </lineage>
</organism>
<keyword evidence="6" id="KW-1185">Reference proteome</keyword>
<evidence type="ECO:0000313" key="6">
    <source>
        <dbReference type="Proteomes" id="UP000613768"/>
    </source>
</evidence>
<dbReference type="GO" id="GO:0016987">
    <property type="term" value="F:sigma factor activity"/>
    <property type="evidence" value="ECO:0007669"/>
    <property type="project" value="UniProtKB-KW"/>
</dbReference>
<dbReference type="Gene3D" id="1.10.10.10">
    <property type="entry name" value="Winged helix-like DNA-binding domain superfamily/Winged helix DNA-binding domain"/>
    <property type="match status" value="1"/>
</dbReference>
<dbReference type="EMBL" id="JACYTR010000084">
    <property type="protein sequence ID" value="MBD8528114.1"/>
    <property type="molecule type" value="Genomic_DNA"/>
</dbReference>
<reference evidence="5 6" key="1">
    <citation type="submission" date="2020-09" db="EMBL/GenBank/DDBJ databases">
        <title>Pseudoxanthomonas sp. CAU 1598 isolated from sand of Yaerae Beach.</title>
        <authorList>
            <person name="Kim W."/>
        </authorList>
    </citation>
    <scope>NUCLEOTIDE SEQUENCE [LARGE SCALE GENOMIC DNA]</scope>
    <source>
        <strain evidence="5 6">CAU 1598</strain>
    </source>
</reference>
<dbReference type="RefSeq" id="WP_192031534.1">
    <property type="nucleotide sequence ID" value="NZ_JACYTR010000084.1"/>
</dbReference>
<keyword evidence="2" id="KW-0731">Sigma factor</keyword>
<proteinExistence type="predicted"/>
<sequence length="184" mass="20789">MSEITEWLCDSKRGDRAALPQVFAALYQELHRVAQQRWGGVEYTLSPTVLVNEAYLRLSQGARGDIQDRQHFMACAQRVMHAVWVDHLRLRNAQKRGGNLSRVELTDACDAAGTPDVAEDLAALDQALDSLQRISPRLRQVAELRLLGGFELAEIATTLNTPLRSTERDWQRARALLMARLERL</sequence>